<dbReference type="EMBL" id="ML170166">
    <property type="protein sequence ID" value="TDL24654.1"/>
    <property type="molecule type" value="Genomic_DNA"/>
</dbReference>
<organism evidence="5 6">
    <name type="scientific">Rickenella mellea</name>
    <dbReference type="NCBI Taxonomy" id="50990"/>
    <lineage>
        <taxon>Eukaryota</taxon>
        <taxon>Fungi</taxon>
        <taxon>Dikarya</taxon>
        <taxon>Basidiomycota</taxon>
        <taxon>Agaricomycotina</taxon>
        <taxon>Agaricomycetes</taxon>
        <taxon>Hymenochaetales</taxon>
        <taxon>Rickenellaceae</taxon>
        <taxon>Rickenella</taxon>
    </lineage>
</organism>
<dbReference type="OrthoDB" id="10058185at2759"/>
<keyword evidence="6" id="KW-1185">Reference proteome</keyword>
<dbReference type="InterPro" id="IPR050425">
    <property type="entry name" value="NAD(P)_dehydrat-like"/>
</dbReference>
<evidence type="ECO:0000313" key="6">
    <source>
        <dbReference type="Proteomes" id="UP000294933"/>
    </source>
</evidence>
<evidence type="ECO:0000256" key="1">
    <source>
        <dbReference type="ARBA" id="ARBA00023002"/>
    </source>
</evidence>
<dbReference type="GO" id="GO:0000252">
    <property type="term" value="F:3-beta-hydroxysteroid dehydrogenase [NAD(P)+]/C4-decarboxylase activity"/>
    <property type="evidence" value="ECO:0007669"/>
    <property type="project" value="TreeGrafter"/>
</dbReference>
<dbReference type="InterPro" id="IPR036291">
    <property type="entry name" value="NAD(P)-bd_dom_sf"/>
</dbReference>
<protein>
    <submittedName>
        <fullName evidence="5">NAD-P-binding protein</fullName>
    </submittedName>
</protein>
<gene>
    <name evidence="5" type="ORF">BD410DRAFT_98839</name>
</gene>
<comment type="similarity">
    <text evidence="2">Belongs to the NAD(P)-dependent epimerase/dehydratase family. Dihydroflavonol-4-reductase subfamily.</text>
</comment>
<sequence>MTFLLAIVVAFPLLVYLAYLYCARNDECLSTLPPRALVHSPNRWTTKEIQETFARLSKHPHSIVGKLPPKTGRRYIVVGGAGFLGGWLVFHLLARGEDPRRIRVLDIRRPTRLDLTTGKAANVDFRVVDVSDADAVNAAFDAPWPDSGSHLDGGGITVFHTAATIRFYERMRFLVPLSAKVNVSGTQNIITACQNIGVDILIYTSSGSISIRRTRFWLWPWQSEPDDFVQVIDDCDDMAPTKHEEFFSNYALTKRLAESLVRRADRSSTKNGGILRTGCLRPGNGIFGPGGDVLCGAYIVRKTNPTWIPNILQNFIYVENCSLAHLCYEARLAALSNQPHTNRTLPDIGGQAFCVADPNPPVTYGDVYHTLNVLTHGKTTFPIISPTLMLLISHMFELWYLIRHVLLSLPKATPLHVLGRILPPLGGDLVNLQPSLFALVVVHLVFDDSRARLPPEEGGLGYEGVWTTLEGLCKLVDEHEKNGGHVEERQKNGGGVSIGFGLVKAERGVEKVKEGFMDAPSTMMN</sequence>
<keyword evidence="1" id="KW-0560">Oxidoreductase</keyword>
<keyword evidence="3" id="KW-0812">Transmembrane</keyword>
<evidence type="ECO:0000259" key="4">
    <source>
        <dbReference type="Pfam" id="PF01073"/>
    </source>
</evidence>
<dbReference type="GO" id="GO:0006696">
    <property type="term" value="P:ergosterol biosynthetic process"/>
    <property type="evidence" value="ECO:0007669"/>
    <property type="project" value="TreeGrafter"/>
</dbReference>
<keyword evidence="3" id="KW-0472">Membrane</keyword>
<dbReference type="GO" id="GO:0005783">
    <property type="term" value="C:endoplasmic reticulum"/>
    <property type="evidence" value="ECO:0007669"/>
    <property type="project" value="TreeGrafter"/>
</dbReference>
<name>A0A4Y7QAN4_9AGAM</name>
<dbReference type="PANTHER" id="PTHR10366">
    <property type="entry name" value="NAD DEPENDENT EPIMERASE/DEHYDRATASE"/>
    <property type="match status" value="1"/>
</dbReference>
<dbReference type="InterPro" id="IPR002225">
    <property type="entry name" value="3Beta_OHSteriod_DH/Estase"/>
</dbReference>
<dbReference type="Gene3D" id="3.40.50.720">
    <property type="entry name" value="NAD(P)-binding Rossmann-like Domain"/>
    <property type="match status" value="1"/>
</dbReference>
<feature type="domain" description="3-beta hydroxysteroid dehydrogenase/isomerase" evidence="4">
    <location>
        <begin position="76"/>
        <end position="371"/>
    </location>
</feature>
<dbReference type="SUPFAM" id="SSF51735">
    <property type="entry name" value="NAD(P)-binding Rossmann-fold domains"/>
    <property type="match status" value="1"/>
</dbReference>
<dbReference type="PANTHER" id="PTHR10366:SF447">
    <property type="entry name" value="HYDROXYSTEROID DEHYDROGENASE_ISOMERASE FAMILY PROTEIN, PUTATIVE (AFU_ORTHOLOGUE AFUA_1G06450)-RELATED"/>
    <property type="match status" value="1"/>
</dbReference>
<accession>A0A4Y7QAN4</accession>
<evidence type="ECO:0000256" key="3">
    <source>
        <dbReference type="SAM" id="Phobius"/>
    </source>
</evidence>
<dbReference type="STRING" id="50990.A0A4Y7QAN4"/>
<reference evidence="5 6" key="1">
    <citation type="submission" date="2018-06" db="EMBL/GenBank/DDBJ databases">
        <title>A transcriptomic atlas of mushroom development highlights an independent origin of complex multicellularity.</title>
        <authorList>
            <consortium name="DOE Joint Genome Institute"/>
            <person name="Krizsan K."/>
            <person name="Almasi E."/>
            <person name="Merenyi Z."/>
            <person name="Sahu N."/>
            <person name="Viragh M."/>
            <person name="Koszo T."/>
            <person name="Mondo S."/>
            <person name="Kiss B."/>
            <person name="Balint B."/>
            <person name="Kues U."/>
            <person name="Barry K."/>
            <person name="Hegedus J.C."/>
            <person name="Henrissat B."/>
            <person name="Johnson J."/>
            <person name="Lipzen A."/>
            <person name="Ohm R."/>
            <person name="Nagy I."/>
            <person name="Pangilinan J."/>
            <person name="Yan J."/>
            <person name="Xiong Y."/>
            <person name="Grigoriev I.V."/>
            <person name="Hibbett D.S."/>
            <person name="Nagy L.G."/>
        </authorList>
    </citation>
    <scope>NUCLEOTIDE SEQUENCE [LARGE SCALE GENOMIC DNA]</scope>
    <source>
        <strain evidence="5 6">SZMC22713</strain>
    </source>
</reference>
<proteinExistence type="inferred from homology"/>
<dbReference type="AlphaFoldDB" id="A0A4Y7QAN4"/>
<keyword evidence="3" id="KW-1133">Transmembrane helix</keyword>
<feature type="transmembrane region" description="Helical" evidence="3">
    <location>
        <begin position="75"/>
        <end position="94"/>
    </location>
</feature>
<evidence type="ECO:0000313" key="5">
    <source>
        <dbReference type="EMBL" id="TDL24654.1"/>
    </source>
</evidence>
<dbReference type="Pfam" id="PF01073">
    <property type="entry name" value="3Beta_HSD"/>
    <property type="match status" value="1"/>
</dbReference>
<dbReference type="Proteomes" id="UP000294933">
    <property type="component" value="Unassembled WGS sequence"/>
</dbReference>
<dbReference type="VEuPathDB" id="FungiDB:BD410DRAFT_98839"/>
<evidence type="ECO:0000256" key="2">
    <source>
        <dbReference type="ARBA" id="ARBA00023445"/>
    </source>
</evidence>